<dbReference type="EMBL" id="KJ019080">
    <property type="protein sequence ID" value="AIX26453.1"/>
    <property type="molecule type" value="Genomic_DNA"/>
</dbReference>
<accession>A0A0E3HE98</accession>
<evidence type="ECO:0000313" key="2">
    <source>
        <dbReference type="Proteomes" id="UP000185378"/>
    </source>
</evidence>
<evidence type="ECO:0008006" key="3">
    <source>
        <dbReference type="Google" id="ProtNLM"/>
    </source>
</evidence>
<organism evidence="1 2">
    <name type="scientific">Synechococcus phage ACG-2014d</name>
    <dbReference type="NCBI Taxonomy" id="1493509"/>
    <lineage>
        <taxon>Viruses</taxon>
        <taxon>Duplodnaviria</taxon>
        <taxon>Heunggongvirae</taxon>
        <taxon>Uroviricota</taxon>
        <taxon>Caudoviricetes</taxon>
        <taxon>Pantevenvirales</taxon>
        <taxon>Kyanoviridae</taxon>
        <taxon>Lowelvirus</taxon>
        <taxon>Lowelvirus tuscon4d</taxon>
    </lineage>
</organism>
<sequence length="65" mass="7057">MVSFLLPLAYKIVDAAVAKIPDDAELGEKLVELCLLIVGKAVKLTKTTADDELFARVEEALAVRE</sequence>
<reference evidence="1 2" key="1">
    <citation type="submission" date="2013-12" db="EMBL/GenBank/DDBJ databases">
        <title>Ecological redundancy of diverse viral populations within a natural community.</title>
        <authorList>
            <person name="Gregory A.C."/>
            <person name="LaButti K."/>
            <person name="Copeland A."/>
            <person name="Woyke T."/>
            <person name="Sullivan M.B."/>
        </authorList>
    </citation>
    <scope>NUCLEOTIDE SEQUENCE [LARGE SCALE GENOMIC DNA]</scope>
    <source>
        <strain evidence="1">Syn7803US116</strain>
    </source>
</reference>
<proteinExistence type="predicted"/>
<evidence type="ECO:0000313" key="1">
    <source>
        <dbReference type="EMBL" id="AIX26453.1"/>
    </source>
</evidence>
<name>A0A0E3HE98_9CAUD</name>
<dbReference type="Proteomes" id="UP000185378">
    <property type="component" value="Segment"/>
</dbReference>
<protein>
    <recommendedName>
        <fullName evidence="3">Gp187</fullName>
    </recommendedName>
</protein>
<gene>
    <name evidence="1" type="ORF">Syn7803US116_156</name>
</gene>